<organism evidence="1 2">
    <name type="scientific">Sphingomonas alpina</name>
    <dbReference type="NCBI Taxonomy" id="653931"/>
    <lineage>
        <taxon>Bacteria</taxon>
        <taxon>Pseudomonadati</taxon>
        <taxon>Pseudomonadota</taxon>
        <taxon>Alphaproteobacteria</taxon>
        <taxon>Sphingomonadales</taxon>
        <taxon>Sphingomonadaceae</taxon>
        <taxon>Sphingomonas</taxon>
    </lineage>
</organism>
<dbReference type="KEGG" id="spap:H3Z74_08085"/>
<protein>
    <submittedName>
        <fullName evidence="1">UrcA family protein</fullName>
    </submittedName>
</protein>
<dbReference type="NCBIfam" id="TIGR04433">
    <property type="entry name" value="UrcA_uranyl"/>
    <property type="match status" value="1"/>
</dbReference>
<dbReference type="EMBL" id="CP061038">
    <property type="protein sequence ID" value="QNQ11100.1"/>
    <property type="molecule type" value="Genomic_DNA"/>
</dbReference>
<dbReference type="Proteomes" id="UP000516148">
    <property type="component" value="Chromosome"/>
</dbReference>
<evidence type="ECO:0000313" key="1">
    <source>
        <dbReference type="EMBL" id="QNQ11100.1"/>
    </source>
</evidence>
<keyword evidence="2" id="KW-1185">Reference proteome</keyword>
<accession>A0A7H0LN47</accession>
<sequence>MRLVYHDLALETAAGRAALAARVAQSAASFCRTYDPRDYERIFALGLANSGNCPGVAGIMLARRMPARVRRAYQAGRRGE</sequence>
<gene>
    <name evidence="1" type="ORF">H3Z74_08085</name>
</gene>
<evidence type="ECO:0000313" key="2">
    <source>
        <dbReference type="Proteomes" id="UP000516148"/>
    </source>
</evidence>
<name>A0A7H0LN47_9SPHN</name>
<dbReference type="AlphaFoldDB" id="A0A7H0LN47"/>
<proteinExistence type="predicted"/>
<dbReference type="InterPro" id="IPR030972">
    <property type="entry name" value="UrcA_uranyl"/>
</dbReference>
<reference evidence="1 2" key="1">
    <citation type="submission" date="2020-09" db="EMBL/GenBank/DDBJ databases">
        <title>Sphingomonas sp., a new species isolated from pork steak.</title>
        <authorList>
            <person name="Heidler von Heilborn D."/>
        </authorList>
    </citation>
    <scope>NUCLEOTIDE SEQUENCE [LARGE SCALE GENOMIC DNA]</scope>
    <source>
        <strain evidence="2">S8-3T</strain>
    </source>
</reference>